<accession>A0A067CM03</accession>
<dbReference type="EMBL" id="KK583214">
    <property type="protein sequence ID" value="KDO27852.1"/>
    <property type="molecule type" value="Genomic_DNA"/>
</dbReference>
<protein>
    <recommendedName>
        <fullName evidence="4">RRM domain-containing protein</fullName>
    </recommendedName>
</protein>
<evidence type="ECO:0000259" key="4">
    <source>
        <dbReference type="PROSITE" id="PS50102"/>
    </source>
</evidence>
<keyword evidence="1 2" id="KW-0694">RNA-binding</keyword>
<proteinExistence type="predicted"/>
<evidence type="ECO:0000256" key="1">
    <source>
        <dbReference type="ARBA" id="ARBA00022884"/>
    </source>
</evidence>
<dbReference type="InterPro" id="IPR035979">
    <property type="entry name" value="RBD_domain_sf"/>
</dbReference>
<dbReference type="SMART" id="SM00360">
    <property type="entry name" value="RRM"/>
    <property type="match status" value="1"/>
</dbReference>
<reference evidence="5 6" key="1">
    <citation type="journal article" date="2013" name="PLoS Genet.">
        <title>Distinctive expansion of potential virulence genes in the genome of the oomycete fish pathogen Saprolegnia parasitica.</title>
        <authorList>
            <person name="Jiang R.H."/>
            <person name="de Bruijn I."/>
            <person name="Haas B.J."/>
            <person name="Belmonte R."/>
            <person name="Lobach L."/>
            <person name="Christie J."/>
            <person name="van den Ackerveken G."/>
            <person name="Bottin A."/>
            <person name="Bulone V."/>
            <person name="Diaz-Moreno S.M."/>
            <person name="Dumas B."/>
            <person name="Fan L."/>
            <person name="Gaulin E."/>
            <person name="Govers F."/>
            <person name="Grenville-Briggs L.J."/>
            <person name="Horner N.R."/>
            <person name="Levin J.Z."/>
            <person name="Mammella M."/>
            <person name="Meijer H.J."/>
            <person name="Morris P."/>
            <person name="Nusbaum C."/>
            <person name="Oome S."/>
            <person name="Phillips A.J."/>
            <person name="van Rooyen D."/>
            <person name="Rzeszutek E."/>
            <person name="Saraiva M."/>
            <person name="Secombes C.J."/>
            <person name="Seidl M.F."/>
            <person name="Snel B."/>
            <person name="Stassen J.H."/>
            <person name="Sykes S."/>
            <person name="Tripathy S."/>
            <person name="van den Berg H."/>
            <person name="Vega-Arreguin J.C."/>
            <person name="Wawra S."/>
            <person name="Young S.K."/>
            <person name="Zeng Q."/>
            <person name="Dieguez-Uribeondo J."/>
            <person name="Russ C."/>
            <person name="Tyler B.M."/>
            <person name="van West P."/>
        </authorList>
    </citation>
    <scope>NUCLEOTIDE SEQUENCE [LARGE SCALE GENOMIC DNA]</scope>
    <source>
        <strain evidence="5 6">CBS 223.65</strain>
    </source>
</reference>
<dbReference type="STRING" id="695850.A0A067CM03"/>
<evidence type="ECO:0000256" key="2">
    <source>
        <dbReference type="PROSITE-ProRule" id="PRU00176"/>
    </source>
</evidence>
<evidence type="ECO:0000313" key="5">
    <source>
        <dbReference type="EMBL" id="KDO27852.1"/>
    </source>
</evidence>
<dbReference type="PANTHER" id="PTHR45880">
    <property type="entry name" value="RNA-BINDING MOTIF PROTEIN, X-LINKED 2"/>
    <property type="match status" value="1"/>
</dbReference>
<dbReference type="InterPro" id="IPR000504">
    <property type="entry name" value="RRM_dom"/>
</dbReference>
<dbReference type="InterPro" id="IPR012677">
    <property type="entry name" value="Nucleotide-bd_a/b_plait_sf"/>
</dbReference>
<dbReference type="CDD" id="cd12411">
    <property type="entry name" value="RRM_ist3_like"/>
    <property type="match status" value="1"/>
</dbReference>
<dbReference type="GeneID" id="24129426"/>
<keyword evidence="6" id="KW-1185">Reference proteome</keyword>
<dbReference type="InterPro" id="IPR045844">
    <property type="entry name" value="RRM_Ist3-like"/>
</dbReference>
<dbReference type="KEGG" id="spar:SPRG_07125"/>
<feature type="compositionally biased region" description="Basic residues" evidence="3">
    <location>
        <begin position="175"/>
        <end position="187"/>
    </location>
</feature>
<dbReference type="Pfam" id="PF00076">
    <property type="entry name" value="RRM_1"/>
    <property type="match status" value="1"/>
</dbReference>
<dbReference type="GO" id="GO:0000398">
    <property type="term" value="P:mRNA splicing, via spliceosome"/>
    <property type="evidence" value="ECO:0007669"/>
    <property type="project" value="InterPro"/>
</dbReference>
<dbReference type="GO" id="GO:0003723">
    <property type="term" value="F:RNA binding"/>
    <property type="evidence" value="ECO:0007669"/>
    <property type="project" value="UniProtKB-UniRule"/>
</dbReference>
<dbReference type="InterPro" id="IPR051847">
    <property type="entry name" value="RNA_proc/Spliceosome_comp"/>
</dbReference>
<feature type="region of interest" description="Disordered" evidence="3">
    <location>
        <begin position="239"/>
        <end position="278"/>
    </location>
</feature>
<dbReference type="AlphaFoldDB" id="A0A067CM03"/>
<sequence>MNVIKEIERLNQQELDQGVSYEGSWHHIYRESAWVYVGGLSYELTEGDVLCVFSQVGEIEDINLVRDKDTGKSMGFAFLKYEDHRSTVLAVDNFNGSSLLERLLRVDHVHKYKLPKELRDKEDGVEDDDELDAAIDELRGQAGHAYKDKELATKFDIHKGVDVFKVKRSKEEKKKLKKDKKKAKKRVRDQEEIEAKQMAYLEEVKAKRQARHEEEVREKRRRMQLEGIENEADFIMPSETGWRGRYEPTTTEVYPTKPRDPNAPKPQVQGYGGMNRRR</sequence>
<dbReference type="GO" id="GO:0071013">
    <property type="term" value="C:catalytic step 2 spliceosome"/>
    <property type="evidence" value="ECO:0007669"/>
    <property type="project" value="TreeGrafter"/>
</dbReference>
<dbReference type="OrthoDB" id="2573941at2759"/>
<dbReference type="SUPFAM" id="SSF54928">
    <property type="entry name" value="RNA-binding domain, RBD"/>
    <property type="match status" value="1"/>
</dbReference>
<dbReference type="VEuPathDB" id="FungiDB:SPRG_07125"/>
<name>A0A067CM03_SAPPC</name>
<dbReference type="Gene3D" id="3.30.70.330">
    <property type="match status" value="1"/>
</dbReference>
<dbReference type="PROSITE" id="PS50102">
    <property type="entry name" value="RRM"/>
    <property type="match status" value="1"/>
</dbReference>
<evidence type="ECO:0000256" key="3">
    <source>
        <dbReference type="SAM" id="MobiDB-lite"/>
    </source>
</evidence>
<dbReference type="GO" id="GO:0005686">
    <property type="term" value="C:U2 snRNP"/>
    <property type="evidence" value="ECO:0007669"/>
    <property type="project" value="TreeGrafter"/>
</dbReference>
<feature type="region of interest" description="Disordered" evidence="3">
    <location>
        <begin position="172"/>
        <end position="191"/>
    </location>
</feature>
<dbReference type="OMA" id="QPSATGW"/>
<organism evidence="5 6">
    <name type="scientific">Saprolegnia parasitica (strain CBS 223.65)</name>
    <dbReference type="NCBI Taxonomy" id="695850"/>
    <lineage>
        <taxon>Eukaryota</taxon>
        <taxon>Sar</taxon>
        <taxon>Stramenopiles</taxon>
        <taxon>Oomycota</taxon>
        <taxon>Saprolegniomycetes</taxon>
        <taxon>Saprolegniales</taxon>
        <taxon>Saprolegniaceae</taxon>
        <taxon>Saprolegnia</taxon>
    </lineage>
</organism>
<dbReference type="Proteomes" id="UP000030745">
    <property type="component" value="Unassembled WGS sequence"/>
</dbReference>
<dbReference type="RefSeq" id="XP_012201312.1">
    <property type="nucleotide sequence ID" value="XM_012345922.1"/>
</dbReference>
<gene>
    <name evidence="5" type="ORF">SPRG_07125</name>
</gene>
<dbReference type="GO" id="GO:0071011">
    <property type="term" value="C:precatalytic spliceosome"/>
    <property type="evidence" value="ECO:0007669"/>
    <property type="project" value="TreeGrafter"/>
</dbReference>
<dbReference type="PANTHER" id="PTHR45880:SF1">
    <property type="entry name" value="RNA-BINDING MOTIF PROTEIN, X-LINKED 2"/>
    <property type="match status" value="1"/>
</dbReference>
<feature type="domain" description="RRM" evidence="4">
    <location>
        <begin position="33"/>
        <end position="111"/>
    </location>
</feature>
<evidence type="ECO:0000313" key="6">
    <source>
        <dbReference type="Proteomes" id="UP000030745"/>
    </source>
</evidence>